<dbReference type="PANTHER" id="PTHR12318">
    <property type="entry name" value="TESTOSTERONE-REGULATED PROTEIN RP2"/>
    <property type="match status" value="1"/>
</dbReference>
<evidence type="ECO:0000256" key="4">
    <source>
        <dbReference type="ARBA" id="ARBA00022801"/>
    </source>
</evidence>
<dbReference type="Proteomes" id="UP000004931">
    <property type="component" value="Unassembled WGS sequence"/>
</dbReference>
<accession>A0YHH2</accession>
<evidence type="ECO:0000313" key="9">
    <source>
        <dbReference type="Proteomes" id="UP000004931"/>
    </source>
</evidence>
<reference evidence="8 9" key="1">
    <citation type="journal article" date="2010" name="J. Bacteriol.">
        <title>Genome sequence of the oligotrophic marine Gammaproteobacterium HTCC2143, isolated from the Oregon Coast.</title>
        <authorList>
            <person name="Oh H.M."/>
            <person name="Kang I."/>
            <person name="Ferriera S."/>
            <person name="Giovannoni S.J."/>
            <person name="Cho J.C."/>
        </authorList>
    </citation>
    <scope>NUCLEOTIDE SEQUENCE [LARGE SCALE GENOMIC DNA]</scope>
    <source>
        <strain evidence="8 9">HTCC2143</strain>
    </source>
</reference>
<dbReference type="GO" id="GO:0046872">
    <property type="term" value="F:metal ion binding"/>
    <property type="evidence" value="ECO:0007669"/>
    <property type="project" value="UniProtKB-KW"/>
</dbReference>
<comment type="caution">
    <text evidence="8">The sequence shown here is derived from an EMBL/GenBank/DDBJ whole genome shotgun (WGS) entry which is preliminary data.</text>
</comment>
<dbReference type="SUPFAM" id="SSF55811">
    <property type="entry name" value="Nudix"/>
    <property type="match status" value="1"/>
</dbReference>
<keyword evidence="4" id="KW-0378">Hydrolase</keyword>
<proteinExistence type="predicted"/>
<dbReference type="PANTHER" id="PTHR12318:SF0">
    <property type="entry name" value="ACYL-COENZYME A DIPHOSPHATASE NUDT19"/>
    <property type="match status" value="1"/>
</dbReference>
<name>A0YHH2_9GAMM</name>
<dbReference type="Gene3D" id="3.90.79.10">
    <property type="entry name" value="Nucleoside Triphosphate Pyrophosphohydrolase"/>
    <property type="match status" value="1"/>
</dbReference>
<dbReference type="EMBL" id="AAVT01000017">
    <property type="protein sequence ID" value="EAW29703.1"/>
    <property type="molecule type" value="Genomic_DNA"/>
</dbReference>
<keyword evidence="6" id="KW-0464">Manganese</keyword>
<keyword evidence="9" id="KW-1185">Reference proteome</keyword>
<dbReference type="eggNOG" id="COG1051">
    <property type="taxonomic scope" value="Bacteria"/>
</dbReference>
<evidence type="ECO:0000256" key="2">
    <source>
        <dbReference type="ARBA" id="ARBA00001946"/>
    </source>
</evidence>
<comment type="cofactor">
    <cofactor evidence="1">
        <name>Mn(2+)</name>
        <dbReference type="ChEBI" id="CHEBI:29035"/>
    </cofactor>
</comment>
<comment type="cofactor">
    <cofactor evidence="2">
        <name>Mg(2+)</name>
        <dbReference type="ChEBI" id="CHEBI:18420"/>
    </cofactor>
</comment>
<dbReference type="OrthoDB" id="9788263at2"/>
<dbReference type="AlphaFoldDB" id="A0YHH2"/>
<dbReference type="InterPro" id="IPR039121">
    <property type="entry name" value="NUDT19"/>
</dbReference>
<evidence type="ECO:0000256" key="6">
    <source>
        <dbReference type="ARBA" id="ARBA00023211"/>
    </source>
</evidence>
<keyword evidence="3" id="KW-0479">Metal-binding</keyword>
<keyword evidence="5" id="KW-0460">Magnesium</keyword>
<evidence type="ECO:0000259" key="7">
    <source>
        <dbReference type="PROSITE" id="PS51462"/>
    </source>
</evidence>
<sequence length="244" mass="27361">MSTKEQHKPGYITAAEMRSKGRAVKPKDAATLIIVRRDSKKPQILMGKRAAGHKFMPNKFVFPGGKVDPGDSRIRPPHDLHPAVLSRLMKGCSEPRARALALAAIRETFEETGLVLGEPVTPTIKTRSPHWGAFLQHGINPRLDTLQLIARAITPPYRNRRFDARFFMGEADLIQGDVHALPEGSGELLELHWVSLMDAHKLELPNITRMVLGEVERRLMELHSPDDQGPFVHFRNGKSIIDKI</sequence>
<dbReference type="InterPro" id="IPR000086">
    <property type="entry name" value="NUDIX_hydrolase_dom"/>
</dbReference>
<dbReference type="PROSITE" id="PS51462">
    <property type="entry name" value="NUDIX"/>
    <property type="match status" value="1"/>
</dbReference>
<dbReference type="InterPro" id="IPR015797">
    <property type="entry name" value="NUDIX_hydrolase-like_dom_sf"/>
</dbReference>
<evidence type="ECO:0000256" key="1">
    <source>
        <dbReference type="ARBA" id="ARBA00001936"/>
    </source>
</evidence>
<evidence type="ECO:0000256" key="5">
    <source>
        <dbReference type="ARBA" id="ARBA00022842"/>
    </source>
</evidence>
<dbReference type="STRING" id="247633.GP2143_12226"/>
<organism evidence="8 9">
    <name type="scientific">marine gamma proteobacterium HTCC2143</name>
    <dbReference type="NCBI Taxonomy" id="247633"/>
    <lineage>
        <taxon>Bacteria</taxon>
        <taxon>Pseudomonadati</taxon>
        <taxon>Pseudomonadota</taxon>
        <taxon>Gammaproteobacteria</taxon>
        <taxon>Cellvibrionales</taxon>
        <taxon>Spongiibacteraceae</taxon>
        <taxon>BD1-7 clade</taxon>
    </lineage>
</organism>
<gene>
    <name evidence="8" type="ORF">GP2143_12226</name>
</gene>
<dbReference type="Pfam" id="PF00293">
    <property type="entry name" value="NUDIX"/>
    <property type="match status" value="1"/>
</dbReference>
<protein>
    <recommendedName>
        <fullName evidence="7">Nudix hydrolase domain-containing protein</fullName>
    </recommendedName>
</protein>
<evidence type="ECO:0000256" key="3">
    <source>
        <dbReference type="ARBA" id="ARBA00022723"/>
    </source>
</evidence>
<feature type="domain" description="Nudix hydrolase" evidence="7">
    <location>
        <begin position="26"/>
        <end position="216"/>
    </location>
</feature>
<evidence type="ECO:0000313" key="8">
    <source>
        <dbReference type="EMBL" id="EAW29703.1"/>
    </source>
</evidence>
<dbReference type="CDD" id="cd18870">
    <property type="entry name" value="NUDIX_AcylCoAdiphos_Nudt19"/>
    <property type="match status" value="1"/>
</dbReference>
<dbReference type="GO" id="GO:0016818">
    <property type="term" value="F:hydrolase activity, acting on acid anhydrides, in phosphorus-containing anhydrides"/>
    <property type="evidence" value="ECO:0007669"/>
    <property type="project" value="InterPro"/>
</dbReference>